<dbReference type="PANTHER" id="PTHR22550:SF14">
    <property type="entry name" value="VWFA DOMAIN-CONTAINING PROTEIN"/>
    <property type="match status" value="1"/>
</dbReference>
<protein>
    <submittedName>
        <fullName evidence="4">VWA domain-containing protein</fullName>
    </submittedName>
</protein>
<dbReference type="PROSITE" id="PS50234">
    <property type="entry name" value="VWFA"/>
    <property type="match status" value="1"/>
</dbReference>
<dbReference type="Gene3D" id="1.25.40.10">
    <property type="entry name" value="Tetratricopeptide repeat domain"/>
    <property type="match status" value="1"/>
</dbReference>
<dbReference type="SUPFAM" id="SSF48452">
    <property type="entry name" value="TPR-like"/>
    <property type="match status" value="1"/>
</dbReference>
<evidence type="ECO:0000313" key="5">
    <source>
        <dbReference type="Proteomes" id="UP000307790"/>
    </source>
</evidence>
<dbReference type="InterPro" id="IPR019734">
    <property type="entry name" value="TPR_rpt"/>
</dbReference>
<feature type="region of interest" description="Disordered" evidence="1">
    <location>
        <begin position="457"/>
        <end position="655"/>
    </location>
</feature>
<accession>A0A5R9IQ60</accession>
<dbReference type="SMART" id="SM00028">
    <property type="entry name" value="TPR"/>
    <property type="match status" value="1"/>
</dbReference>
<keyword evidence="2" id="KW-1133">Transmembrane helix</keyword>
<name>A0A5R9IQ60_9GAMM</name>
<evidence type="ECO:0000256" key="2">
    <source>
        <dbReference type="SAM" id="Phobius"/>
    </source>
</evidence>
<sequence>MLDNFHFLRPLWLLAFFALLFILWQLKKLRLANSAWQRIVPKHLNRVLLASNETAKPIALLPILLLGSVLIVALAGPTWNKLPQPVYQTDKASVIVMDMSFSMLATDTKPNRLTRARFKALDLLEKVADGDVGLIAYAGDAFVISPLTEDINNIRLLLPSLSPQIMPELGSNPYPALILAHEMLFNAGYQKGDIYWLTDGIDSDDLQDINEFGREHEHSINILGIGTEQGAPITLDNGELMRDRGGSIVIPKLNGRMLAGISERNDGNYQTIRNDDEDIEDLTSTGRILSASESQEQEVQGDQWQESGPYLLLIALPLILFYCRKGILLSLALPCLLCASLFTPAPVQASIWDDLWKRTDQQAQEKFEQQDFSAAASQFKQPAWKASAQYKAGDYEKALEAFSQLKGIDAKYNEANTLAKMRRFEDAIKAYDDVLAQVPEHADALANKALVEQLLDQQNQDQQNQDQQNQDQQNQDQQNQDQQNQDQQNQDQQNQDQQNQEQQNQDQQNQDQKNQDQQNQDQQNQDQQNQDQQNQDQQNQDQQNQDQQNQDQQNQDRQNQDQQNSEQSDSEHKEPEPEGANQTEQDEQQSKSEQPGQAQEAQAQLTEQELEQQQKHQQILKKVTDDPNLLLRNKMRLEYRKRRQNRSSIGVKEKW</sequence>
<dbReference type="OrthoDB" id="9807628at2"/>
<dbReference type="InterPro" id="IPR050768">
    <property type="entry name" value="UPF0353/GerABKA_families"/>
</dbReference>
<dbReference type="Gene3D" id="3.40.50.410">
    <property type="entry name" value="von Willebrand factor, type A domain"/>
    <property type="match status" value="1"/>
</dbReference>
<gene>
    <name evidence="4" type="ORF">FE810_01610</name>
</gene>
<feature type="transmembrane region" description="Helical" evidence="2">
    <location>
        <begin position="6"/>
        <end position="24"/>
    </location>
</feature>
<reference evidence="4 5" key="1">
    <citation type="submission" date="2019-05" db="EMBL/GenBank/DDBJ databases">
        <title>Genome sequences of Thalassotalea litorea 1K03283.</title>
        <authorList>
            <person name="Zhang D."/>
        </authorList>
    </citation>
    <scope>NUCLEOTIDE SEQUENCE [LARGE SCALE GENOMIC DNA]</scope>
    <source>
        <strain evidence="4 5">MCCC 1K03283</strain>
    </source>
</reference>
<feature type="domain" description="VWFA" evidence="3">
    <location>
        <begin position="92"/>
        <end position="288"/>
    </location>
</feature>
<feature type="compositionally biased region" description="Low complexity" evidence="1">
    <location>
        <begin position="457"/>
        <end position="564"/>
    </location>
</feature>
<dbReference type="EMBL" id="VCBC01000002">
    <property type="protein sequence ID" value="TLU67670.1"/>
    <property type="molecule type" value="Genomic_DNA"/>
</dbReference>
<comment type="caution">
    <text evidence="4">The sequence shown here is derived from an EMBL/GenBank/DDBJ whole genome shotgun (WGS) entry which is preliminary data.</text>
</comment>
<evidence type="ECO:0000259" key="3">
    <source>
        <dbReference type="PROSITE" id="PS50234"/>
    </source>
</evidence>
<dbReference type="SUPFAM" id="SSF53300">
    <property type="entry name" value="vWA-like"/>
    <property type="match status" value="1"/>
</dbReference>
<keyword evidence="5" id="KW-1185">Reference proteome</keyword>
<dbReference type="PANTHER" id="PTHR22550">
    <property type="entry name" value="SPORE GERMINATION PROTEIN"/>
    <property type="match status" value="1"/>
</dbReference>
<organism evidence="4 5">
    <name type="scientific">Thalassotalea litorea</name>
    <dbReference type="NCBI Taxonomy" id="2020715"/>
    <lineage>
        <taxon>Bacteria</taxon>
        <taxon>Pseudomonadati</taxon>
        <taxon>Pseudomonadota</taxon>
        <taxon>Gammaproteobacteria</taxon>
        <taxon>Alteromonadales</taxon>
        <taxon>Colwelliaceae</taxon>
        <taxon>Thalassotalea</taxon>
    </lineage>
</organism>
<dbReference type="InterPro" id="IPR011990">
    <property type="entry name" value="TPR-like_helical_dom_sf"/>
</dbReference>
<dbReference type="RefSeq" id="WP_138318273.1">
    <property type="nucleotide sequence ID" value="NZ_VCBC01000002.1"/>
</dbReference>
<dbReference type="InterPro" id="IPR002035">
    <property type="entry name" value="VWF_A"/>
</dbReference>
<keyword evidence="2" id="KW-0472">Membrane</keyword>
<dbReference type="AlphaFoldDB" id="A0A5R9IQ60"/>
<dbReference type="Pfam" id="PF13519">
    <property type="entry name" value="VWA_2"/>
    <property type="match status" value="1"/>
</dbReference>
<dbReference type="Proteomes" id="UP000307790">
    <property type="component" value="Unassembled WGS sequence"/>
</dbReference>
<dbReference type="InterPro" id="IPR036465">
    <property type="entry name" value="vWFA_dom_sf"/>
</dbReference>
<dbReference type="Pfam" id="PF13432">
    <property type="entry name" value="TPR_16"/>
    <property type="match status" value="1"/>
</dbReference>
<feature type="transmembrane region" description="Helical" evidence="2">
    <location>
        <begin position="58"/>
        <end position="79"/>
    </location>
</feature>
<keyword evidence="2" id="KW-0812">Transmembrane</keyword>
<feature type="compositionally biased region" description="Low complexity" evidence="1">
    <location>
        <begin position="597"/>
        <end position="607"/>
    </location>
</feature>
<evidence type="ECO:0000256" key="1">
    <source>
        <dbReference type="SAM" id="MobiDB-lite"/>
    </source>
</evidence>
<proteinExistence type="predicted"/>
<evidence type="ECO:0000313" key="4">
    <source>
        <dbReference type="EMBL" id="TLU67670.1"/>
    </source>
</evidence>